<keyword evidence="3" id="KW-0143">Chaperone</keyword>
<dbReference type="PANTHER" id="PTHR13675:SF1">
    <property type="entry name" value="SUCCINATE DEHYDROGENASE ASSEMBLY FACTOR 1, MITOCHONDRIAL"/>
    <property type="match status" value="1"/>
</dbReference>
<keyword evidence="2" id="KW-0496">Mitochondrion</keyword>
<evidence type="ECO:0000313" key="6">
    <source>
        <dbReference type="EMBL" id="KAG5190159.1"/>
    </source>
</evidence>
<dbReference type="InterPro" id="IPR045295">
    <property type="entry name" value="Complex1_LYR_SDHAF1_LYRM8"/>
</dbReference>
<dbReference type="AlphaFoldDB" id="A0A835ZGL7"/>
<evidence type="ECO:0000256" key="3">
    <source>
        <dbReference type="ARBA" id="ARBA00023186"/>
    </source>
</evidence>
<name>A0A835ZGL7_9STRA</name>
<reference evidence="6" key="1">
    <citation type="submission" date="2021-02" db="EMBL/GenBank/DDBJ databases">
        <title>First Annotated Genome of the Yellow-green Alga Tribonema minus.</title>
        <authorList>
            <person name="Mahan K.M."/>
        </authorList>
    </citation>
    <scope>NUCLEOTIDE SEQUENCE</scope>
    <source>
        <strain evidence="6">UTEX B ZZ1240</strain>
    </source>
</reference>
<evidence type="ECO:0000256" key="4">
    <source>
        <dbReference type="ARBA" id="ARBA00025715"/>
    </source>
</evidence>
<dbReference type="EMBL" id="JAFCMP010000038">
    <property type="protein sequence ID" value="KAG5190159.1"/>
    <property type="molecule type" value="Genomic_DNA"/>
</dbReference>
<evidence type="ECO:0000313" key="7">
    <source>
        <dbReference type="Proteomes" id="UP000664859"/>
    </source>
</evidence>
<dbReference type="GO" id="GO:0005759">
    <property type="term" value="C:mitochondrial matrix"/>
    <property type="evidence" value="ECO:0007669"/>
    <property type="project" value="UniProtKB-SubCell"/>
</dbReference>
<comment type="similarity">
    <text evidence="4">Belongs to the complex I LYR family. SDHAF1 subfamily.</text>
</comment>
<protein>
    <recommendedName>
        <fullName evidence="5">Complex 1 LYR protein domain-containing protein</fullName>
    </recommendedName>
</protein>
<sequence length="185" mass="21018">MARQLSGLQREVLAFYRQALRAAKAKEKASDKGAGTVAWARDTFRAAAHRLSTHDFKLIEHNLRQGRKQLKMLSKPDVQAAHKVTIDRDMKCSTLPQSFLHGPCRCYCNVHCLLMVVPCRLLFDCYVSFIMGQTRQWIGGEVAPFLRVVSCSMYTSIHLDGLFHFLLPEVWVKRAIQITLGDKAI</sequence>
<dbReference type="OrthoDB" id="273010at2759"/>
<gene>
    <name evidence="6" type="ORF">JKP88DRAFT_205627</name>
</gene>
<evidence type="ECO:0000259" key="5">
    <source>
        <dbReference type="Pfam" id="PF05347"/>
    </source>
</evidence>
<comment type="subcellular location">
    <subcellularLocation>
        <location evidence="1">Mitochondrion matrix</location>
    </subcellularLocation>
</comment>
<accession>A0A835ZGL7</accession>
<dbReference type="Proteomes" id="UP000664859">
    <property type="component" value="Unassembled WGS sequence"/>
</dbReference>
<feature type="domain" description="Complex 1 LYR protein" evidence="5">
    <location>
        <begin position="10"/>
        <end position="72"/>
    </location>
</feature>
<evidence type="ECO:0000256" key="1">
    <source>
        <dbReference type="ARBA" id="ARBA00004305"/>
    </source>
</evidence>
<keyword evidence="7" id="KW-1185">Reference proteome</keyword>
<evidence type="ECO:0000256" key="2">
    <source>
        <dbReference type="ARBA" id="ARBA00023128"/>
    </source>
</evidence>
<organism evidence="6 7">
    <name type="scientific">Tribonema minus</name>
    <dbReference type="NCBI Taxonomy" id="303371"/>
    <lineage>
        <taxon>Eukaryota</taxon>
        <taxon>Sar</taxon>
        <taxon>Stramenopiles</taxon>
        <taxon>Ochrophyta</taxon>
        <taxon>PX clade</taxon>
        <taxon>Xanthophyceae</taxon>
        <taxon>Tribonematales</taxon>
        <taxon>Tribonemataceae</taxon>
        <taxon>Tribonema</taxon>
    </lineage>
</organism>
<dbReference type="GO" id="GO:0034553">
    <property type="term" value="P:mitochondrial respiratory chain complex II assembly"/>
    <property type="evidence" value="ECO:0007669"/>
    <property type="project" value="InterPro"/>
</dbReference>
<dbReference type="CDD" id="cd20268">
    <property type="entry name" value="Complex1_LYR_SDHAF1_LYRM8"/>
    <property type="match status" value="1"/>
</dbReference>
<comment type="caution">
    <text evidence="6">The sequence shown here is derived from an EMBL/GenBank/DDBJ whole genome shotgun (WGS) entry which is preliminary data.</text>
</comment>
<dbReference type="Pfam" id="PF05347">
    <property type="entry name" value="Complex1_LYR"/>
    <property type="match status" value="1"/>
</dbReference>
<dbReference type="PANTHER" id="PTHR13675">
    <property type="entry name" value="LYR MOTIF-CONTAINING PROTEIN 2"/>
    <property type="match status" value="1"/>
</dbReference>
<proteinExistence type="inferred from homology"/>
<dbReference type="InterPro" id="IPR008011">
    <property type="entry name" value="Complex1_LYR_dom"/>
</dbReference>